<dbReference type="Proteomes" id="UP000492821">
    <property type="component" value="Unassembled WGS sequence"/>
</dbReference>
<reference evidence="7" key="2">
    <citation type="submission" date="2020-10" db="UniProtKB">
        <authorList>
            <consortium name="WormBaseParasite"/>
        </authorList>
    </citation>
    <scope>IDENTIFICATION</scope>
</reference>
<keyword evidence="3 5" id="KW-1133">Transmembrane helix</keyword>
<feature type="transmembrane region" description="Helical" evidence="5">
    <location>
        <begin position="121"/>
        <end position="142"/>
    </location>
</feature>
<dbReference type="InterPro" id="IPR011701">
    <property type="entry name" value="MFS"/>
</dbReference>
<dbReference type="SUPFAM" id="SSF103473">
    <property type="entry name" value="MFS general substrate transporter"/>
    <property type="match status" value="1"/>
</dbReference>
<feature type="transmembrane region" description="Helical" evidence="5">
    <location>
        <begin position="12"/>
        <end position="31"/>
    </location>
</feature>
<feature type="transmembrane region" description="Helical" evidence="5">
    <location>
        <begin position="211"/>
        <end position="230"/>
    </location>
</feature>
<evidence type="ECO:0000256" key="2">
    <source>
        <dbReference type="ARBA" id="ARBA00022692"/>
    </source>
</evidence>
<evidence type="ECO:0000256" key="3">
    <source>
        <dbReference type="ARBA" id="ARBA00022989"/>
    </source>
</evidence>
<protein>
    <submittedName>
        <fullName evidence="7">MFS domain-containing protein</fullName>
    </submittedName>
</protein>
<keyword evidence="2 5" id="KW-0812">Transmembrane</keyword>
<reference evidence="6" key="1">
    <citation type="journal article" date="2013" name="Genetics">
        <title>The draft genome and transcriptome of Panagrellus redivivus are shaped by the harsh demands of a free-living lifestyle.</title>
        <authorList>
            <person name="Srinivasan J."/>
            <person name="Dillman A.R."/>
            <person name="Macchietto M.G."/>
            <person name="Heikkinen L."/>
            <person name="Lakso M."/>
            <person name="Fracchia K.M."/>
            <person name="Antoshechkin I."/>
            <person name="Mortazavi A."/>
            <person name="Wong G."/>
            <person name="Sternberg P.W."/>
        </authorList>
    </citation>
    <scope>NUCLEOTIDE SEQUENCE [LARGE SCALE GENOMIC DNA]</scope>
    <source>
        <strain evidence="6">MT8872</strain>
    </source>
</reference>
<evidence type="ECO:0000313" key="6">
    <source>
        <dbReference type="Proteomes" id="UP000492821"/>
    </source>
</evidence>
<evidence type="ECO:0000256" key="1">
    <source>
        <dbReference type="ARBA" id="ARBA00004141"/>
    </source>
</evidence>
<dbReference type="GO" id="GO:0022857">
    <property type="term" value="F:transmembrane transporter activity"/>
    <property type="evidence" value="ECO:0007669"/>
    <property type="project" value="InterPro"/>
</dbReference>
<feature type="transmembrane region" description="Helical" evidence="5">
    <location>
        <begin position="149"/>
        <end position="175"/>
    </location>
</feature>
<dbReference type="CDD" id="cd06174">
    <property type="entry name" value="MFS"/>
    <property type="match status" value="1"/>
</dbReference>
<dbReference type="AlphaFoldDB" id="A0A7E4UQS9"/>
<feature type="transmembrane region" description="Helical" evidence="5">
    <location>
        <begin position="362"/>
        <end position="381"/>
    </location>
</feature>
<evidence type="ECO:0000256" key="4">
    <source>
        <dbReference type="ARBA" id="ARBA00023136"/>
    </source>
</evidence>
<keyword evidence="6" id="KW-1185">Reference proteome</keyword>
<keyword evidence="4 5" id="KW-0472">Membrane</keyword>
<proteinExistence type="predicted"/>
<feature type="transmembrane region" description="Helical" evidence="5">
    <location>
        <begin position="304"/>
        <end position="323"/>
    </location>
</feature>
<feature type="transmembrane region" description="Helical" evidence="5">
    <location>
        <begin position="181"/>
        <end position="199"/>
    </location>
</feature>
<accession>A0A7E4UQS9</accession>
<evidence type="ECO:0000256" key="5">
    <source>
        <dbReference type="SAM" id="Phobius"/>
    </source>
</evidence>
<dbReference type="WBParaSite" id="Pan_g11709.t1">
    <property type="protein sequence ID" value="Pan_g11709.t1"/>
    <property type="gene ID" value="Pan_g11709"/>
</dbReference>
<feature type="transmembrane region" description="Helical" evidence="5">
    <location>
        <begin position="466"/>
        <end position="487"/>
    </location>
</feature>
<feature type="transmembrane region" description="Helical" evidence="5">
    <location>
        <begin position="236"/>
        <end position="255"/>
    </location>
</feature>
<dbReference type="GO" id="GO:0016020">
    <property type="term" value="C:membrane"/>
    <property type="evidence" value="ECO:0007669"/>
    <property type="project" value="UniProtKB-SubCell"/>
</dbReference>
<evidence type="ECO:0000313" key="7">
    <source>
        <dbReference type="WBParaSite" id="Pan_g11709.t1"/>
    </source>
</evidence>
<dbReference type="Gene3D" id="1.20.1250.20">
    <property type="entry name" value="MFS general substrate transporter like domains"/>
    <property type="match status" value="1"/>
</dbReference>
<dbReference type="InterPro" id="IPR036259">
    <property type="entry name" value="MFS_trans_sf"/>
</dbReference>
<dbReference type="Pfam" id="PF07690">
    <property type="entry name" value="MFS_1"/>
    <property type="match status" value="1"/>
</dbReference>
<dbReference type="PANTHER" id="PTHR24064">
    <property type="entry name" value="SOLUTE CARRIER FAMILY 22 MEMBER"/>
    <property type="match status" value="1"/>
</dbReference>
<organism evidence="6 7">
    <name type="scientific">Panagrellus redivivus</name>
    <name type="common">Microworm</name>
    <dbReference type="NCBI Taxonomy" id="6233"/>
    <lineage>
        <taxon>Eukaryota</taxon>
        <taxon>Metazoa</taxon>
        <taxon>Ecdysozoa</taxon>
        <taxon>Nematoda</taxon>
        <taxon>Chromadorea</taxon>
        <taxon>Rhabditida</taxon>
        <taxon>Tylenchina</taxon>
        <taxon>Panagrolaimomorpha</taxon>
        <taxon>Panagrolaimoidea</taxon>
        <taxon>Panagrolaimidae</taxon>
        <taxon>Panagrellus</taxon>
    </lineage>
</organism>
<comment type="subcellular location">
    <subcellularLocation>
        <location evidence="1">Membrane</location>
        <topology evidence="1">Multi-pass membrane protein</topology>
    </subcellularLocation>
</comment>
<feature type="transmembrane region" description="Helical" evidence="5">
    <location>
        <begin position="329"/>
        <end position="350"/>
    </location>
</feature>
<sequence length="530" mass="58655">MEVVLERPKPCILRLQTVVLLLTGVVVILNFTTVFELFGIQEVVADNKTDIQYGYENYVDDYSKSFESAESVEVSEEVEDGAPEVEIGEEHYLDEIQIAFLPLPLPLENAIPNPSQEAAKLIVQSAFFVGVILGFLSSILTGPRITPKLVLLIGLLGNIITLIVNGFMTTLWLFAAVRLTVGIFTAIALTALITLFLAWSPAKTQSLALSGLLRQRALATIVVGIVLYTVPRGTAIYYAHPVLLGIVFILNFFFVTTSPDWIREHGSVRDYAELVSKFASELRIAPVDVYGDDKKAPGPKRPPLPFLVALGVYFFSTLFSFIVQSSEGYYFSWSIEIIILGVLYLLSYFVSYFLRKLIRAPLFVFTLTAIILTIALFFLPWGLPFSTILQVTKFNTALNDHFVIFFAVNAVAPQDSRYSPAALRSYRTKLALTAEAVATVSRTLALFFVLKSDYSESEEADQIPKQIVAIISGILVLLLIALSFGVAPEKPPKADAELEELVKPGDKKDGGFKRPESIYIPERKGVDIDI</sequence>
<name>A0A7E4UQS9_PANRE</name>